<dbReference type="GO" id="GO:0016031">
    <property type="term" value="P:tRNA import into mitochondrion"/>
    <property type="evidence" value="ECO:0007669"/>
    <property type="project" value="TreeGrafter"/>
</dbReference>
<dbReference type="InterPro" id="IPR023392">
    <property type="entry name" value="Tom20_dom_sf"/>
</dbReference>
<feature type="transmembrane region" description="Helical" evidence="10">
    <location>
        <begin position="232"/>
        <end position="254"/>
    </location>
</feature>
<reference evidence="11 12" key="2">
    <citation type="submission" date="2018-11" db="EMBL/GenBank/DDBJ databases">
        <authorList>
            <consortium name="Pathogen Informatics"/>
        </authorList>
    </citation>
    <scope>NUCLEOTIDE SEQUENCE [LARGE SCALE GENOMIC DNA]</scope>
    <source>
        <strain evidence="11 12">NST_G2</strain>
    </source>
</reference>
<dbReference type="OrthoDB" id="2154253at2759"/>
<dbReference type="PRINTS" id="PR00351">
    <property type="entry name" value="OM20RECEPTOR"/>
</dbReference>
<dbReference type="Gene3D" id="1.20.960.10">
    <property type="entry name" value="Mitochondrial outer membrane translocase complex, subunit Tom20 domain"/>
    <property type="match status" value="1"/>
</dbReference>
<reference evidence="13" key="1">
    <citation type="submission" date="2016-06" db="UniProtKB">
        <authorList>
            <consortium name="WormBaseParasite"/>
        </authorList>
    </citation>
    <scope>IDENTIFICATION</scope>
</reference>
<evidence type="ECO:0000256" key="7">
    <source>
        <dbReference type="ARBA" id="ARBA00022989"/>
    </source>
</evidence>
<protein>
    <submittedName>
        <fullName evidence="13">Chloride channel CLIC-like protein 1</fullName>
    </submittedName>
</protein>
<dbReference type="InterPro" id="IPR022422">
    <property type="entry name" value="MAS20_rcpt_metazoan"/>
</dbReference>
<feature type="transmembrane region" description="Helical" evidence="10">
    <location>
        <begin position="347"/>
        <end position="372"/>
    </location>
</feature>
<dbReference type="GO" id="GO:0030150">
    <property type="term" value="P:protein import into mitochondrial matrix"/>
    <property type="evidence" value="ECO:0007669"/>
    <property type="project" value="TreeGrafter"/>
</dbReference>
<evidence type="ECO:0000256" key="10">
    <source>
        <dbReference type="SAM" id="Phobius"/>
    </source>
</evidence>
<dbReference type="GO" id="GO:0008320">
    <property type="term" value="F:protein transmembrane transporter activity"/>
    <property type="evidence" value="ECO:0007669"/>
    <property type="project" value="TreeGrafter"/>
</dbReference>
<keyword evidence="8" id="KW-0496">Mitochondrion</keyword>
<evidence type="ECO:0000256" key="8">
    <source>
        <dbReference type="ARBA" id="ARBA00023128"/>
    </source>
</evidence>
<dbReference type="STRING" id="70667.A0A183SXF9"/>
<evidence type="ECO:0000256" key="4">
    <source>
        <dbReference type="ARBA" id="ARBA00022692"/>
    </source>
</evidence>
<evidence type="ECO:0000256" key="3">
    <source>
        <dbReference type="ARBA" id="ARBA00022448"/>
    </source>
</evidence>
<keyword evidence="7 10" id="KW-1133">Transmembrane helix</keyword>
<dbReference type="GO" id="GO:0005742">
    <property type="term" value="C:mitochondrial outer membrane translocase complex"/>
    <property type="evidence" value="ECO:0007669"/>
    <property type="project" value="InterPro"/>
</dbReference>
<dbReference type="GO" id="GO:0006886">
    <property type="term" value="P:intracellular protein transport"/>
    <property type="evidence" value="ECO:0007669"/>
    <property type="project" value="InterPro"/>
</dbReference>
<dbReference type="PANTHER" id="PTHR12430:SF0">
    <property type="entry name" value="TRANSLOCASE OF OUTER MITOCHONDRIAL MEMBRANE 20"/>
    <property type="match status" value="1"/>
</dbReference>
<gene>
    <name evidence="11" type="ORF">SSLN_LOCUS8907</name>
</gene>
<keyword evidence="5" id="KW-1000">Mitochondrion outer membrane</keyword>
<proteinExistence type="inferred from homology"/>
<dbReference type="Proteomes" id="UP000275846">
    <property type="component" value="Unassembled WGS sequence"/>
</dbReference>
<accession>A0A183SXF9</accession>
<organism evidence="13">
    <name type="scientific">Schistocephalus solidus</name>
    <name type="common">Tapeworm</name>
    <dbReference type="NCBI Taxonomy" id="70667"/>
    <lineage>
        <taxon>Eukaryota</taxon>
        <taxon>Metazoa</taxon>
        <taxon>Spiralia</taxon>
        <taxon>Lophotrochozoa</taxon>
        <taxon>Platyhelminthes</taxon>
        <taxon>Cestoda</taxon>
        <taxon>Eucestoda</taxon>
        <taxon>Diphyllobothriidea</taxon>
        <taxon>Diphyllobothriidae</taxon>
        <taxon>Schistocephalus</taxon>
    </lineage>
</organism>
<evidence type="ECO:0000313" key="13">
    <source>
        <dbReference type="WBParaSite" id="SSLN_0000924801-mRNA-1"/>
    </source>
</evidence>
<comment type="subcellular location">
    <subcellularLocation>
        <location evidence="1">Mitochondrion outer membrane</location>
        <topology evidence="1">Single-pass membrane protein</topology>
    </subcellularLocation>
</comment>
<sequence length="396" mass="44642">MPALPPLNDPKAIHRFFLEQIQQGEVALSTGAIDEAVHSFALAVVVCGQPTQLLQVLQQTLSPPVFSKLVSALPAVRKIWPSLLILLCALFGHVAADVDPFHMLPDRKDGEESPKSLKDVFSRQDRAHVILVRTLLHQLLDKLPDESAKFPSGRVLFRCVLTSEDLSILKRYASYAEVSRPPSADAVNEIFSRFLEPVLGDEEDSSYTYFFYFAVALSAIPALFFCLRTLNVFQLTFVTVVVFAGYELYISAIAKQHSLMSKQPSIPEECLPSSQQSIYTRIMQFFSRRSSDYCDEYFKLLMTHPVTELRPDRIAYTIFGEAVVRLFKTLGVSLGSFYEKVNNFVPFYFALPLTIAFLYLFFRFTFLSAGMTGPIKSKKKRKITMGKPMSQLPAKS</sequence>
<dbReference type="PRINTS" id="PR01989">
    <property type="entry name" value="EUOM20RECPTR"/>
</dbReference>
<dbReference type="InterPro" id="IPR002056">
    <property type="entry name" value="MAS20"/>
</dbReference>
<evidence type="ECO:0000256" key="5">
    <source>
        <dbReference type="ARBA" id="ARBA00022787"/>
    </source>
</evidence>
<keyword evidence="6" id="KW-0653">Protein transport</keyword>
<dbReference type="AlphaFoldDB" id="A0A183SXF9"/>
<dbReference type="EMBL" id="UYSU01034919">
    <property type="protein sequence ID" value="VDL95292.1"/>
    <property type="molecule type" value="Genomic_DNA"/>
</dbReference>
<evidence type="ECO:0000313" key="12">
    <source>
        <dbReference type="Proteomes" id="UP000275846"/>
    </source>
</evidence>
<dbReference type="Pfam" id="PF02064">
    <property type="entry name" value="MAS20"/>
    <property type="match status" value="1"/>
</dbReference>
<evidence type="ECO:0000256" key="6">
    <source>
        <dbReference type="ARBA" id="ARBA00022927"/>
    </source>
</evidence>
<evidence type="ECO:0000256" key="9">
    <source>
        <dbReference type="ARBA" id="ARBA00023136"/>
    </source>
</evidence>
<evidence type="ECO:0000256" key="1">
    <source>
        <dbReference type="ARBA" id="ARBA00004572"/>
    </source>
</evidence>
<keyword evidence="9 10" id="KW-0472">Membrane</keyword>
<dbReference type="GO" id="GO:0030943">
    <property type="term" value="F:mitochondrion targeting sequence binding"/>
    <property type="evidence" value="ECO:0007669"/>
    <property type="project" value="TreeGrafter"/>
</dbReference>
<keyword evidence="12" id="KW-1185">Reference proteome</keyword>
<dbReference type="WBParaSite" id="SSLN_0000924801-mRNA-1">
    <property type="protein sequence ID" value="SSLN_0000924801-mRNA-1"/>
    <property type="gene ID" value="SSLN_0000924801"/>
</dbReference>
<name>A0A183SXF9_SCHSO</name>
<keyword evidence="4 10" id="KW-0812">Transmembrane</keyword>
<keyword evidence="3" id="KW-0813">Transport</keyword>
<evidence type="ECO:0000313" key="11">
    <source>
        <dbReference type="EMBL" id="VDL95292.1"/>
    </source>
</evidence>
<dbReference type="SUPFAM" id="SSF47157">
    <property type="entry name" value="Mitochondrial import receptor subunit Tom20"/>
    <property type="match status" value="1"/>
</dbReference>
<comment type="similarity">
    <text evidence="2">Belongs to the Tom20 family.</text>
</comment>
<dbReference type="PANTHER" id="PTHR12430">
    <property type="entry name" value="MITOCHONDRIAL IMPORT RECEPTOR SUBUNIT TOM20"/>
    <property type="match status" value="1"/>
</dbReference>
<evidence type="ECO:0000256" key="2">
    <source>
        <dbReference type="ARBA" id="ARBA00005792"/>
    </source>
</evidence>
<dbReference type="GO" id="GO:0006605">
    <property type="term" value="P:protein targeting"/>
    <property type="evidence" value="ECO:0007669"/>
    <property type="project" value="InterPro"/>
</dbReference>
<feature type="transmembrane region" description="Helical" evidence="10">
    <location>
        <begin position="209"/>
        <end position="227"/>
    </location>
</feature>